<protein>
    <recommendedName>
        <fullName evidence="4">Lipoprotein</fullName>
    </recommendedName>
</protein>
<proteinExistence type="predicted"/>
<feature type="region of interest" description="Disordered" evidence="1">
    <location>
        <begin position="51"/>
        <end position="102"/>
    </location>
</feature>
<evidence type="ECO:0000256" key="1">
    <source>
        <dbReference type="SAM" id="MobiDB-lite"/>
    </source>
</evidence>
<feature type="compositionally biased region" description="Basic and acidic residues" evidence="1">
    <location>
        <begin position="52"/>
        <end position="62"/>
    </location>
</feature>
<gene>
    <name evidence="2" type="ORF">PCORN_16988</name>
</gene>
<sequence>MKRIWRNITIFSTILIILAACSKNEVKEPFHQLHERVEAKGWKISLDQATYTEERDQDKESVGKNTPPKGNGEKYSSRRTNIRCYEASSNRQQREEFKSISL</sequence>
<keyword evidence="3" id="KW-1185">Reference proteome</keyword>
<comment type="caution">
    <text evidence="2">The sequence shown here is derived from an EMBL/GenBank/DDBJ whole genome shotgun (WGS) entry which is preliminary data.</text>
</comment>
<dbReference type="AlphaFoldDB" id="W7BQU7"/>
<dbReference type="RefSeq" id="WP_036082032.1">
    <property type="nucleotide sequence ID" value="NZ_AODE01000039.1"/>
</dbReference>
<accession>W7BQU7</accession>
<dbReference type="PROSITE" id="PS51257">
    <property type="entry name" value="PROKAR_LIPOPROTEIN"/>
    <property type="match status" value="1"/>
</dbReference>
<name>W7BQU7_9LIST</name>
<evidence type="ECO:0000313" key="2">
    <source>
        <dbReference type="EMBL" id="EUJ25561.1"/>
    </source>
</evidence>
<feature type="compositionally biased region" description="Basic and acidic residues" evidence="1">
    <location>
        <begin position="92"/>
        <end position="102"/>
    </location>
</feature>
<dbReference type="EMBL" id="AODE01000039">
    <property type="protein sequence ID" value="EUJ25561.1"/>
    <property type="molecule type" value="Genomic_DNA"/>
</dbReference>
<evidence type="ECO:0008006" key="4">
    <source>
        <dbReference type="Google" id="ProtNLM"/>
    </source>
</evidence>
<organism evidence="2 3">
    <name type="scientific">Listeria cornellensis FSL F6-0969</name>
    <dbReference type="NCBI Taxonomy" id="1265820"/>
    <lineage>
        <taxon>Bacteria</taxon>
        <taxon>Bacillati</taxon>
        <taxon>Bacillota</taxon>
        <taxon>Bacilli</taxon>
        <taxon>Bacillales</taxon>
        <taxon>Listeriaceae</taxon>
        <taxon>Listeria</taxon>
    </lineage>
</organism>
<evidence type="ECO:0000313" key="3">
    <source>
        <dbReference type="Proteomes" id="UP000019254"/>
    </source>
</evidence>
<reference evidence="2 3" key="1">
    <citation type="journal article" date="2014" name="Int. J. Syst. Evol. Microbiol.">
        <title>Listeria floridensis sp. nov., Listeria aquatica sp. nov., Listeria cornellensis sp. nov., Listeria riparia sp. nov. and Listeria grandensis sp. nov., from agricultural and natural environments.</title>
        <authorList>
            <person name="den Bakker H.C."/>
            <person name="Warchocki S."/>
            <person name="Wright E.M."/>
            <person name="Allred A.F."/>
            <person name="Ahlstrom C."/>
            <person name="Manuel C.S."/>
            <person name="Stasiewicz M.J."/>
            <person name="Burrell A."/>
            <person name="Roof S."/>
            <person name="Strawn L."/>
            <person name="Fortes E.D."/>
            <person name="Nightingale K.K."/>
            <person name="Kephart D."/>
            <person name="Wiedmann M."/>
        </authorList>
    </citation>
    <scope>NUCLEOTIDE SEQUENCE [LARGE SCALE GENOMIC DNA]</scope>
    <source>
        <strain evidence="3">FSL F6-969</strain>
    </source>
</reference>
<dbReference type="STRING" id="1265820.PCORN_16988"/>
<dbReference type="OrthoDB" id="9956155at2"/>
<dbReference type="Proteomes" id="UP000019254">
    <property type="component" value="Unassembled WGS sequence"/>
</dbReference>